<evidence type="ECO:0000256" key="6">
    <source>
        <dbReference type="ARBA" id="ARBA00022741"/>
    </source>
</evidence>
<evidence type="ECO:0000256" key="8">
    <source>
        <dbReference type="ARBA" id="ARBA00022989"/>
    </source>
</evidence>
<evidence type="ECO:0000256" key="4">
    <source>
        <dbReference type="ARBA" id="ARBA00022692"/>
    </source>
</evidence>
<evidence type="ECO:0000256" key="7">
    <source>
        <dbReference type="ARBA" id="ARBA00022840"/>
    </source>
</evidence>
<keyword evidence="10" id="KW-0325">Glycoprotein</keyword>
<dbReference type="Proteomes" id="UP000324705">
    <property type="component" value="Chromosome 5B"/>
</dbReference>
<comment type="subcellular location">
    <subcellularLocation>
        <location evidence="1">Membrane</location>
        <topology evidence="1">Single-pass type I membrane protein</topology>
    </subcellularLocation>
</comment>
<dbReference type="PROSITE" id="PS50011">
    <property type="entry name" value="PROTEIN_KINASE_DOM"/>
    <property type="match status" value="1"/>
</dbReference>
<dbReference type="AlphaFoldDB" id="A0A9R1ATX9"/>
<dbReference type="InterPro" id="IPR000719">
    <property type="entry name" value="Prot_kinase_dom"/>
</dbReference>
<dbReference type="InterPro" id="IPR025287">
    <property type="entry name" value="WAK_GUB"/>
</dbReference>
<dbReference type="PROSITE" id="PS00107">
    <property type="entry name" value="PROTEIN_KINASE_ATP"/>
    <property type="match status" value="1"/>
</dbReference>
<dbReference type="InterPro" id="IPR011009">
    <property type="entry name" value="Kinase-like_dom_sf"/>
</dbReference>
<keyword evidence="5 13" id="KW-0732">Signal</keyword>
<dbReference type="InterPro" id="IPR017441">
    <property type="entry name" value="Protein_kinase_ATP_BS"/>
</dbReference>
<dbReference type="Pfam" id="PF13947">
    <property type="entry name" value="GUB_WAK_bind"/>
    <property type="match status" value="1"/>
</dbReference>
<evidence type="ECO:0000256" key="13">
    <source>
        <dbReference type="SAM" id="SignalP"/>
    </source>
</evidence>
<feature type="chain" id="PRO_5040491857" description="Protein kinase domain-containing protein" evidence="13">
    <location>
        <begin position="32"/>
        <end position="419"/>
    </location>
</feature>
<protein>
    <recommendedName>
        <fullName evidence="14">Protein kinase domain-containing protein</fullName>
    </recommendedName>
</protein>
<proteinExistence type="predicted"/>
<keyword evidence="16" id="KW-1185">Reference proteome</keyword>
<dbReference type="EMBL" id="LT934120">
    <property type="protein sequence ID" value="VAI39964.1"/>
    <property type="molecule type" value="Genomic_DNA"/>
</dbReference>
<dbReference type="Gramene" id="TRITD5Bv1G242980.3">
    <property type="protein sequence ID" value="TRITD5Bv1G242980.3"/>
    <property type="gene ID" value="TRITD5Bv1G242980"/>
</dbReference>
<dbReference type="InterPro" id="IPR045874">
    <property type="entry name" value="LRK10/LRL21-25-like"/>
</dbReference>
<feature type="binding site" evidence="11">
    <location>
        <position position="349"/>
    </location>
    <ligand>
        <name>ATP</name>
        <dbReference type="ChEBI" id="CHEBI:30616"/>
    </ligand>
</feature>
<evidence type="ECO:0000256" key="9">
    <source>
        <dbReference type="ARBA" id="ARBA00023136"/>
    </source>
</evidence>
<feature type="signal peptide" evidence="13">
    <location>
        <begin position="1"/>
        <end position="31"/>
    </location>
</feature>
<evidence type="ECO:0000256" key="5">
    <source>
        <dbReference type="ARBA" id="ARBA00022729"/>
    </source>
</evidence>
<gene>
    <name evidence="15" type="ORF">TRITD_5Bv1G242980</name>
</gene>
<evidence type="ECO:0000256" key="1">
    <source>
        <dbReference type="ARBA" id="ARBA00004479"/>
    </source>
</evidence>
<dbReference type="PANTHER" id="PTHR27009">
    <property type="entry name" value="RUST RESISTANCE KINASE LR10-RELATED"/>
    <property type="match status" value="1"/>
</dbReference>
<accession>A0A9R1ATX9</accession>
<keyword evidence="2" id="KW-0723">Serine/threonine-protein kinase</keyword>
<keyword evidence="6 11" id="KW-0547">Nucleotide-binding</keyword>
<dbReference type="SUPFAM" id="SSF56112">
    <property type="entry name" value="Protein kinase-like (PK-like)"/>
    <property type="match status" value="1"/>
</dbReference>
<evidence type="ECO:0000256" key="2">
    <source>
        <dbReference type="ARBA" id="ARBA00022527"/>
    </source>
</evidence>
<keyword evidence="4 12" id="KW-0812">Transmembrane</keyword>
<keyword evidence="7 11" id="KW-0067">ATP-binding</keyword>
<dbReference type="GO" id="GO:0016020">
    <property type="term" value="C:membrane"/>
    <property type="evidence" value="ECO:0007669"/>
    <property type="project" value="UniProtKB-SubCell"/>
</dbReference>
<dbReference type="Pfam" id="PF07714">
    <property type="entry name" value="PK_Tyr_Ser-Thr"/>
    <property type="match status" value="1"/>
</dbReference>
<feature type="domain" description="Protein kinase" evidence="14">
    <location>
        <begin position="320"/>
        <end position="419"/>
    </location>
</feature>
<evidence type="ECO:0000256" key="3">
    <source>
        <dbReference type="ARBA" id="ARBA00022679"/>
    </source>
</evidence>
<dbReference type="FunFam" id="3.30.200.20:FF:000178">
    <property type="entry name" value="serine/threonine-protein kinase PBS1-like"/>
    <property type="match status" value="1"/>
</dbReference>
<keyword evidence="2" id="KW-0418">Kinase</keyword>
<dbReference type="Gene3D" id="1.10.510.10">
    <property type="entry name" value="Transferase(Phosphotransferase) domain 1"/>
    <property type="match status" value="1"/>
</dbReference>
<keyword evidence="3" id="KW-0808">Transferase</keyword>
<evidence type="ECO:0000256" key="10">
    <source>
        <dbReference type="ARBA" id="ARBA00023180"/>
    </source>
</evidence>
<dbReference type="GO" id="GO:0004674">
    <property type="term" value="F:protein serine/threonine kinase activity"/>
    <property type="evidence" value="ECO:0007669"/>
    <property type="project" value="UniProtKB-KW"/>
</dbReference>
<sequence>MATPGEARGSATLKAITFFCVLAVLVADIQGRHHHTCPPFSCGHLQDVRYPFRRRGDPGECGVIYYKLACTDSRATITINSWPYFVTEINYANSSFLVVDARLDLSSSCPVPQRNQGAYQLYYGGGFLRSEGSELMLELAPPSSIALATFVNCSREPSCGYLGLAVIVLEGERSPYYANYRDVMESMRNGFAVSFPQDFACTTCGFEQPLPLLSIGELISGMKSRRYTWEKILELLLTRLFPRITGKYAYAAIPMWIAQWIAITAVLCRFMLPPLVVLTFLAYKYWRTRITIDAVEKFLRMQQMVGPIRYSYTDITAVTRHFRDKLGQGGYGSVYKGVLLPGDIHVAVKMLAGSSNCNGEDFISEVSTIGRIHHVNVVHLMGFCSEEMRRALIYEYMPNGSLDKYIFSSERSFSLGQAQ</sequence>
<evidence type="ECO:0000313" key="16">
    <source>
        <dbReference type="Proteomes" id="UP000324705"/>
    </source>
</evidence>
<name>A0A9R1ATX9_TRITD</name>
<dbReference type="InterPro" id="IPR001245">
    <property type="entry name" value="Ser-Thr/Tyr_kinase_cat_dom"/>
</dbReference>
<evidence type="ECO:0000313" key="15">
    <source>
        <dbReference type="EMBL" id="VAI39964.1"/>
    </source>
</evidence>
<evidence type="ECO:0000259" key="14">
    <source>
        <dbReference type="PROSITE" id="PS50011"/>
    </source>
</evidence>
<organism evidence="15 16">
    <name type="scientific">Triticum turgidum subsp. durum</name>
    <name type="common">Durum wheat</name>
    <name type="synonym">Triticum durum</name>
    <dbReference type="NCBI Taxonomy" id="4567"/>
    <lineage>
        <taxon>Eukaryota</taxon>
        <taxon>Viridiplantae</taxon>
        <taxon>Streptophyta</taxon>
        <taxon>Embryophyta</taxon>
        <taxon>Tracheophyta</taxon>
        <taxon>Spermatophyta</taxon>
        <taxon>Magnoliopsida</taxon>
        <taxon>Liliopsida</taxon>
        <taxon>Poales</taxon>
        <taxon>Poaceae</taxon>
        <taxon>BOP clade</taxon>
        <taxon>Pooideae</taxon>
        <taxon>Triticodae</taxon>
        <taxon>Triticeae</taxon>
        <taxon>Triticinae</taxon>
        <taxon>Triticum</taxon>
    </lineage>
</organism>
<feature type="transmembrane region" description="Helical" evidence="12">
    <location>
        <begin position="260"/>
        <end position="283"/>
    </location>
</feature>
<keyword evidence="8 12" id="KW-1133">Transmembrane helix</keyword>
<dbReference type="GO" id="GO:0030247">
    <property type="term" value="F:polysaccharide binding"/>
    <property type="evidence" value="ECO:0007669"/>
    <property type="project" value="InterPro"/>
</dbReference>
<evidence type="ECO:0000256" key="11">
    <source>
        <dbReference type="PROSITE-ProRule" id="PRU10141"/>
    </source>
</evidence>
<keyword evidence="9 12" id="KW-0472">Membrane</keyword>
<reference evidence="15 16" key="1">
    <citation type="submission" date="2017-09" db="EMBL/GenBank/DDBJ databases">
        <authorList>
            <consortium name="International Durum Wheat Genome Sequencing Consortium (IDWGSC)"/>
            <person name="Milanesi L."/>
        </authorList>
    </citation>
    <scope>NUCLEOTIDE SEQUENCE [LARGE SCALE GENOMIC DNA]</scope>
    <source>
        <strain evidence="16">cv. Svevo</strain>
    </source>
</reference>
<evidence type="ECO:0000256" key="12">
    <source>
        <dbReference type="SAM" id="Phobius"/>
    </source>
</evidence>
<dbReference type="GO" id="GO:0005524">
    <property type="term" value="F:ATP binding"/>
    <property type="evidence" value="ECO:0007669"/>
    <property type="project" value="UniProtKB-UniRule"/>
</dbReference>